<evidence type="ECO:0000313" key="5">
    <source>
        <dbReference type="EMBL" id="TYZ07599.1"/>
    </source>
</evidence>
<dbReference type="CDD" id="cd00090">
    <property type="entry name" value="HTH_ARSR"/>
    <property type="match status" value="1"/>
</dbReference>
<dbReference type="InterPro" id="IPR036390">
    <property type="entry name" value="WH_DNA-bd_sf"/>
</dbReference>
<evidence type="ECO:0000256" key="2">
    <source>
        <dbReference type="ARBA" id="ARBA00023125"/>
    </source>
</evidence>
<dbReference type="AlphaFoldDB" id="A0A5D6UYJ7"/>
<dbReference type="SUPFAM" id="SSF46785">
    <property type="entry name" value="Winged helix' DNA-binding domain"/>
    <property type="match status" value="1"/>
</dbReference>
<dbReference type="Gene3D" id="1.10.10.10">
    <property type="entry name" value="Winged helix-like DNA-binding domain superfamily/Winged helix DNA-binding domain"/>
    <property type="match status" value="1"/>
</dbReference>
<name>A0A5D6UYJ7_9BACT</name>
<dbReference type="Proteomes" id="UP000322791">
    <property type="component" value="Unassembled WGS sequence"/>
</dbReference>
<dbReference type="InterPro" id="IPR036388">
    <property type="entry name" value="WH-like_DNA-bd_sf"/>
</dbReference>
<evidence type="ECO:0000259" key="4">
    <source>
        <dbReference type="PROSITE" id="PS50995"/>
    </source>
</evidence>
<dbReference type="PANTHER" id="PTHR42756">
    <property type="entry name" value="TRANSCRIPTIONAL REGULATOR, MARR"/>
    <property type="match status" value="1"/>
</dbReference>
<dbReference type="GO" id="GO:0003677">
    <property type="term" value="F:DNA binding"/>
    <property type="evidence" value="ECO:0007669"/>
    <property type="project" value="UniProtKB-KW"/>
</dbReference>
<dbReference type="InterPro" id="IPR011991">
    <property type="entry name" value="ArsR-like_HTH"/>
</dbReference>
<keyword evidence="6" id="KW-1185">Reference proteome</keyword>
<dbReference type="PANTHER" id="PTHR42756:SF1">
    <property type="entry name" value="TRANSCRIPTIONAL REPRESSOR OF EMRAB OPERON"/>
    <property type="match status" value="1"/>
</dbReference>
<reference evidence="5 6" key="1">
    <citation type="submission" date="2019-08" db="EMBL/GenBank/DDBJ databases">
        <authorList>
            <person name="Seo M.-J."/>
        </authorList>
    </citation>
    <scope>NUCLEOTIDE SEQUENCE [LARGE SCALE GENOMIC DNA]</scope>
    <source>
        <strain evidence="5 6">KIGAM108</strain>
    </source>
</reference>
<keyword evidence="1" id="KW-0805">Transcription regulation</keyword>
<accession>A0A5D6UYJ7</accession>
<dbReference type="InterPro" id="IPR000835">
    <property type="entry name" value="HTH_MarR-typ"/>
</dbReference>
<protein>
    <submittedName>
        <fullName evidence="5">MarR family transcriptional regulator</fullName>
    </submittedName>
</protein>
<dbReference type="Pfam" id="PF12802">
    <property type="entry name" value="MarR_2"/>
    <property type="match status" value="1"/>
</dbReference>
<dbReference type="PROSITE" id="PS50995">
    <property type="entry name" value="HTH_MARR_2"/>
    <property type="match status" value="1"/>
</dbReference>
<dbReference type="RefSeq" id="WP_149071782.1">
    <property type="nucleotide sequence ID" value="NZ_VTHL01000016.1"/>
</dbReference>
<gene>
    <name evidence="5" type="ORF">FY528_14655</name>
</gene>
<evidence type="ECO:0000256" key="3">
    <source>
        <dbReference type="ARBA" id="ARBA00023163"/>
    </source>
</evidence>
<sequence length="145" mass="15970">MNDQKDSPHCNCLFFSANALGRLLTGLADQAFSTTGLAPSLAFVVMNVNRQPGIQPSQLSDIMKLTPSTVSRLVEKLEYQGYLRREATGRTTQVQPTDKGQAIQPQLQAAWRNLYTRYSDLIGVEAAKLLTQQSNAAIQALEKTE</sequence>
<comment type="caution">
    <text evidence="5">The sequence shown here is derived from an EMBL/GenBank/DDBJ whole genome shotgun (WGS) entry which is preliminary data.</text>
</comment>
<feature type="domain" description="HTH marR-type" evidence="4">
    <location>
        <begin position="10"/>
        <end position="145"/>
    </location>
</feature>
<dbReference type="SMART" id="SM00347">
    <property type="entry name" value="HTH_MARR"/>
    <property type="match status" value="1"/>
</dbReference>
<keyword evidence="3" id="KW-0804">Transcription</keyword>
<evidence type="ECO:0000313" key="6">
    <source>
        <dbReference type="Proteomes" id="UP000322791"/>
    </source>
</evidence>
<evidence type="ECO:0000256" key="1">
    <source>
        <dbReference type="ARBA" id="ARBA00023015"/>
    </source>
</evidence>
<dbReference type="GO" id="GO:0003700">
    <property type="term" value="F:DNA-binding transcription factor activity"/>
    <property type="evidence" value="ECO:0007669"/>
    <property type="project" value="InterPro"/>
</dbReference>
<proteinExistence type="predicted"/>
<keyword evidence="2" id="KW-0238">DNA-binding</keyword>
<organism evidence="5 6">
    <name type="scientific">Hymenobacter lutimineralis</name>
    <dbReference type="NCBI Taxonomy" id="2606448"/>
    <lineage>
        <taxon>Bacteria</taxon>
        <taxon>Pseudomonadati</taxon>
        <taxon>Bacteroidota</taxon>
        <taxon>Cytophagia</taxon>
        <taxon>Cytophagales</taxon>
        <taxon>Hymenobacteraceae</taxon>
        <taxon>Hymenobacter</taxon>
    </lineage>
</organism>
<dbReference type="EMBL" id="VTHL01000016">
    <property type="protein sequence ID" value="TYZ07599.1"/>
    <property type="molecule type" value="Genomic_DNA"/>
</dbReference>